<dbReference type="Proteomes" id="UP001300692">
    <property type="component" value="Unassembled WGS sequence"/>
</dbReference>
<evidence type="ECO:0000313" key="2">
    <source>
        <dbReference type="EMBL" id="MCV9389533.1"/>
    </source>
</evidence>
<feature type="region of interest" description="Disordered" evidence="1">
    <location>
        <begin position="1"/>
        <end position="20"/>
    </location>
</feature>
<evidence type="ECO:0000313" key="3">
    <source>
        <dbReference type="Proteomes" id="UP001300692"/>
    </source>
</evidence>
<dbReference type="Gene3D" id="1.10.287.130">
    <property type="match status" value="1"/>
</dbReference>
<dbReference type="SUPFAM" id="SSF47384">
    <property type="entry name" value="Homodimeric domain of signal transducing histidine kinase"/>
    <property type="match status" value="1"/>
</dbReference>
<keyword evidence="3" id="KW-1185">Reference proteome</keyword>
<protein>
    <recommendedName>
        <fullName evidence="4">Signal transduction histidine kinase dimerisation/phosphoacceptor domain-containing protein</fullName>
    </recommendedName>
</protein>
<evidence type="ECO:0008006" key="4">
    <source>
        <dbReference type="Google" id="ProtNLM"/>
    </source>
</evidence>
<sequence>MKSKSSSVQEEGDFARINANKSKTVKANLQKLVASHTVQLEAKNQSLSNMAFSNAHYLRAPLTNIMAIIEMMKADAKASDHEIKQLESLAAESIKLDKALHKVNQLLDD</sequence>
<accession>A0ABT3D273</accession>
<comment type="caution">
    <text evidence="2">The sequence shown here is derived from an EMBL/GenBank/DDBJ whole genome shotgun (WGS) entry which is preliminary data.</text>
</comment>
<name>A0ABT3D273_9BACT</name>
<evidence type="ECO:0000256" key="1">
    <source>
        <dbReference type="SAM" id="MobiDB-lite"/>
    </source>
</evidence>
<gene>
    <name evidence="2" type="ORF">N7U62_22975</name>
</gene>
<organism evidence="2 3">
    <name type="scientific">Reichenbachiella ulvae</name>
    <dbReference type="NCBI Taxonomy" id="2980104"/>
    <lineage>
        <taxon>Bacteria</taxon>
        <taxon>Pseudomonadati</taxon>
        <taxon>Bacteroidota</taxon>
        <taxon>Cytophagia</taxon>
        <taxon>Cytophagales</taxon>
        <taxon>Reichenbachiellaceae</taxon>
        <taxon>Reichenbachiella</taxon>
    </lineage>
</organism>
<reference evidence="2 3" key="1">
    <citation type="submission" date="2022-10" db="EMBL/GenBank/DDBJ databases">
        <title>Comparative genomics and taxonomic characterization of three novel marine species of genus Reichenbachiella exhibiting antioxidant and polysaccharide degradation activities.</title>
        <authorList>
            <person name="Muhammad N."/>
            <person name="Lee Y.-J."/>
            <person name="Ko J."/>
            <person name="Kim S.-G."/>
        </authorList>
    </citation>
    <scope>NUCLEOTIDE SEQUENCE [LARGE SCALE GENOMIC DNA]</scope>
    <source>
        <strain evidence="2 3">ABR2-5</strain>
    </source>
</reference>
<proteinExistence type="predicted"/>
<dbReference type="RefSeq" id="WP_264140514.1">
    <property type="nucleotide sequence ID" value="NZ_JAOYOD010000011.1"/>
</dbReference>
<dbReference type="InterPro" id="IPR036097">
    <property type="entry name" value="HisK_dim/P_sf"/>
</dbReference>
<dbReference type="EMBL" id="JAOYOD010000011">
    <property type="protein sequence ID" value="MCV9389533.1"/>
    <property type="molecule type" value="Genomic_DNA"/>
</dbReference>